<comment type="caution">
    <text evidence="3">The sequence shown here is derived from an EMBL/GenBank/DDBJ whole genome shotgun (WGS) entry which is preliminary data.</text>
</comment>
<gene>
    <name evidence="3" type="ORF">Cph01nite_29250</name>
</gene>
<feature type="transmembrane region" description="Helical" evidence="2">
    <location>
        <begin position="84"/>
        <end position="105"/>
    </location>
</feature>
<proteinExistence type="predicted"/>
<sequence length="152" mass="15424">MSGQQGAAGIPAARPVDAQAYRSDPSGDDGDGPRWNQDGDRWLRAALAAALVLASALGDLGPLVLAVVVVVAAEQTVRTRRTGVRWWTVLEIAVLVLVATGALVLTPLGQALPGVELAAQLLVGALLGAGVVVVGAVVRRRRAARAGLPTGA</sequence>
<protein>
    <submittedName>
        <fullName evidence="3">Uncharacterized protein</fullName>
    </submittedName>
</protein>
<evidence type="ECO:0000313" key="3">
    <source>
        <dbReference type="EMBL" id="GIG41163.1"/>
    </source>
</evidence>
<keyword evidence="4" id="KW-1185">Reference proteome</keyword>
<evidence type="ECO:0000256" key="2">
    <source>
        <dbReference type="SAM" id="Phobius"/>
    </source>
</evidence>
<reference evidence="3 4" key="1">
    <citation type="submission" date="2021-01" db="EMBL/GenBank/DDBJ databases">
        <title>Whole genome shotgun sequence of Cellulomonas phragmiteti NBRC 110785.</title>
        <authorList>
            <person name="Komaki H."/>
            <person name="Tamura T."/>
        </authorList>
    </citation>
    <scope>NUCLEOTIDE SEQUENCE [LARGE SCALE GENOMIC DNA]</scope>
    <source>
        <strain evidence="3 4">NBRC 110785</strain>
    </source>
</reference>
<keyword evidence="2" id="KW-0812">Transmembrane</keyword>
<name>A0ABQ4DP99_9CELL</name>
<evidence type="ECO:0000313" key="4">
    <source>
        <dbReference type="Proteomes" id="UP000614741"/>
    </source>
</evidence>
<organism evidence="3 4">
    <name type="scientific">Cellulomonas phragmiteti</name>
    <dbReference type="NCBI Taxonomy" id="478780"/>
    <lineage>
        <taxon>Bacteria</taxon>
        <taxon>Bacillati</taxon>
        <taxon>Actinomycetota</taxon>
        <taxon>Actinomycetes</taxon>
        <taxon>Micrococcales</taxon>
        <taxon>Cellulomonadaceae</taxon>
        <taxon>Cellulomonas</taxon>
    </lineage>
</organism>
<keyword evidence="2" id="KW-1133">Transmembrane helix</keyword>
<feature type="transmembrane region" description="Helical" evidence="2">
    <location>
        <begin position="45"/>
        <end position="72"/>
    </location>
</feature>
<dbReference type="Proteomes" id="UP000614741">
    <property type="component" value="Unassembled WGS sequence"/>
</dbReference>
<evidence type="ECO:0000256" key="1">
    <source>
        <dbReference type="SAM" id="MobiDB-lite"/>
    </source>
</evidence>
<feature type="region of interest" description="Disordered" evidence="1">
    <location>
        <begin position="1"/>
        <end position="35"/>
    </location>
</feature>
<dbReference type="EMBL" id="BONP01000021">
    <property type="protein sequence ID" value="GIG41163.1"/>
    <property type="molecule type" value="Genomic_DNA"/>
</dbReference>
<dbReference type="RefSeq" id="WP_203675457.1">
    <property type="nucleotide sequence ID" value="NZ_BONP01000021.1"/>
</dbReference>
<keyword evidence="2" id="KW-0472">Membrane</keyword>
<accession>A0ABQ4DP99</accession>
<feature type="transmembrane region" description="Helical" evidence="2">
    <location>
        <begin position="117"/>
        <end position="138"/>
    </location>
</feature>